<sequence length="232" mass="24338">MKTFLKQLLFVIGLGLFSIFIFSAPKIQAAETFAGFYYNGTNINGSVNGKEYTFKKSTGTLYINETNYNSPTKTGTKYELTLDTVGGSTGTVKATTYNGNLVDLDYITADVTIAGKAGTTASATTKKAAAAATASSTASAGITIGTIFGKACSDYNCWINAAWNWVATVSIPAAATVIMIAGVIYATSSGNPDKIGQAKKMIFAALSGIIILLLAKIFLVFFLGVDSAWNIT</sequence>
<protein>
    <submittedName>
        <fullName evidence="2">Uncharacterized protein</fullName>
    </submittedName>
</protein>
<gene>
    <name evidence="2" type="ORF">ENR63_01530</name>
</gene>
<accession>A0A7C4TJE9</accession>
<proteinExistence type="predicted"/>
<dbReference type="AlphaFoldDB" id="A0A7C4TJE9"/>
<organism evidence="2">
    <name type="scientific">candidate division WWE3 bacterium</name>
    <dbReference type="NCBI Taxonomy" id="2053526"/>
    <lineage>
        <taxon>Bacteria</taxon>
        <taxon>Katanobacteria</taxon>
    </lineage>
</organism>
<evidence type="ECO:0000313" key="2">
    <source>
        <dbReference type="EMBL" id="HGW29586.1"/>
    </source>
</evidence>
<evidence type="ECO:0000256" key="1">
    <source>
        <dbReference type="SAM" id="Phobius"/>
    </source>
</evidence>
<dbReference type="InterPro" id="IPR043993">
    <property type="entry name" value="T4SS_pilin"/>
</dbReference>
<comment type="caution">
    <text evidence="2">The sequence shown here is derived from an EMBL/GenBank/DDBJ whole genome shotgun (WGS) entry which is preliminary data.</text>
</comment>
<name>A0A7C4TJE9_UNCKA</name>
<reference evidence="2" key="1">
    <citation type="journal article" date="2020" name="mSystems">
        <title>Genome- and Community-Level Interaction Insights into Carbon Utilization and Element Cycling Functions of Hydrothermarchaeota in Hydrothermal Sediment.</title>
        <authorList>
            <person name="Zhou Z."/>
            <person name="Liu Y."/>
            <person name="Xu W."/>
            <person name="Pan J."/>
            <person name="Luo Z.H."/>
            <person name="Li M."/>
        </authorList>
    </citation>
    <scope>NUCLEOTIDE SEQUENCE [LARGE SCALE GENOMIC DNA]</scope>
    <source>
        <strain evidence="2">SpSt-417</strain>
    </source>
</reference>
<keyword evidence="1" id="KW-0812">Transmembrane</keyword>
<feature type="transmembrane region" description="Helical" evidence="1">
    <location>
        <begin position="162"/>
        <end position="186"/>
    </location>
</feature>
<keyword evidence="1" id="KW-1133">Transmembrane helix</keyword>
<dbReference type="Pfam" id="PF18895">
    <property type="entry name" value="T4SS_pilin"/>
    <property type="match status" value="1"/>
</dbReference>
<feature type="transmembrane region" description="Helical" evidence="1">
    <location>
        <begin position="202"/>
        <end position="225"/>
    </location>
</feature>
<keyword evidence="1" id="KW-0472">Membrane</keyword>
<dbReference type="EMBL" id="DSRT01000078">
    <property type="protein sequence ID" value="HGW29586.1"/>
    <property type="molecule type" value="Genomic_DNA"/>
</dbReference>